<keyword evidence="2" id="KW-1133">Transmembrane helix</keyword>
<keyword evidence="4" id="KW-1185">Reference proteome</keyword>
<proteinExistence type="predicted"/>
<organism evidence="3 4">
    <name type="scientific">Paenibacillus endophyticus</name>
    <dbReference type="NCBI Taxonomy" id="1294268"/>
    <lineage>
        <taxon>Bacteria</taxon>
        <taxon>Bacillati</taxon>
        <taxon>Bacillota</taxon>
        <taxon>Bacilli</taxon>
        <taxon>Bacillales</taxon>
        <taxon>Paenibacillaceae</taxon>
        <taxon>Paenibacillus</taxon>
    </lineage>
</organism>
<accession>A0A7W5C9W6</accession>
<keyword evidence="2" id="KW-0472">Membrane</keyword>
<sequence>MRLPRAGSQLDESHDASSGDDQNGYGCSRYLTDRARYPLLQKSFIKGVMIGAMIILVPIDAVSIFASLRSEQILERRVDEQTRIALSSAMEGMVMTMNNIENMYMALATDTNPADLTIASIENEGTTVLLRIPIGGAYESHDRRGRASSTE</sequence>
<evidence type="ECO:0000313" key="4">
    <source>
        <dbReference type="Proteomes" id="UP000518605"/>
    </source>
</evidence>
<keyword evidence="2" id="KW-0812">Transmembrane</keyword>
<comment type="caution">
    <text evidence="3">The sequence shown here is derived from an EMBL/GenBank/DDBJ whole genome shotgun (WGS) entry which is preliminary data.</text>
</comment>
<evidence type="ECO:0000256" key="2">
    <source>
        <dbReference type="SAM" id="Phobius"/>
    </source>
</evidence>
<feature type="transmembrane region" description="Helical" evidence="2">
    <location>
        <begin position="44"/>
        <end position="68"/>
    </location>
</feature>
<dbReference type="Proteomes" id="UP000518605">
    <property type="component" value="Unassembled WGS sequence"/>
</dbReference>
<evidence type="ECO:0000256" key="1">
    <source>
        <dbReference type="SAM" id="MobiDB-lite"/>
    </source>
</evidence>
<reference evidence="3 4" key="1">
    <citation type="submission" date="2020-08" db="EMBL/GenBank/DDBJ databases">
        <title>Genomic Encyclopedia of Type Strains, Phase III (KMG-III): the genomes of soil and plant-associated and newly described type strains.</title>
        <authorList>
            <person name="Whitman W."/>
        </authorList>
    </citation>
    <scope>NUCLEOTIDE SEQUENCE [LARGE SCALE GENOMIC DNA]</scope>
    <source>
        <strain evidence="3 4">CECT 8234</strain>
    </source>
</reference>
<evidence type="ECO:0000313" key="3">
    <source>
        <dbReference type="EMBL" id="MBB3153793.1"/>
    </source>
</evidence>
<dbReference type="EMBL" id="JACHXW010000012">
    <property type="protein sequence ID" value="MBB3153793.1"/>
    <property type="molecule type" value="Genomic_DNA"/>
</dbReference>
<dbReference type="RefSeq" id="WP_183566066.1">
    <property type="nucleotide sequence ID" value="NZ_CBCSLB010000012.1"/>
</dbReference>
<dbReference type="AlphaFoldDB" id="A0A7W5C9W6"/>
<gene>
    <name evidence="3" type="ORF">FHS16_003868</name>
</gene>
<feature type="region of interest" description="Disordered" evidence="1">
    <location>
        <begin position="1"/>
        <end position="23"/>
    </location>
</feature>
<name>A0A7W5C9W6_9BACL</name>
<protein>
    <submittedName>
        <fullName evidence="3">Uncharacterized protein</fullName>
    </submittedName>
</protein>